<dbReference type="Pfam" id="PF13516">
    <property type="entry name" value="LRR_6"/>
    <property type="match status" value="2"/>
</dbReference>
<dbReference type="PANTHER" id="PTHR24112:SF9">
    <property type="entry name" value="PROTEIN PHOSPHATASE 1 REGULATORY SUBUNIT 37"/>
    <property type="match status" value="1"/>
</dbReference>
<evidence type="ECO:0000313" key="5">
    <source>
        <dbReference type="Proteomes" id="UP000095283"/>
    </source>
</evidence>
<dbReference type="WBParaSite" id="Hba_07364">
    <property type="protein sequence ID" value="Hba_07364"/>
    <property type="gene ID" value="Hba_07364"/>
</dbReference>
<keyword evidence="2" id="KW-0677">Repeat</keyword>
<dbReference type="Gene3D" id="3.80.10.10">
    <property type="entry name" value="Ribonuclease Inhibitor"/>
    <property type="match status" value="1"/>
</dbReference>
<keyword evidence="1" id="KW-0433">Leucine-rich repeat</keyword>
<evidence type="ECO:0000256" key="2">
    <source>
        <dbReference type="ARBA" id="ARBA00022737"/>
    </source>
</evidence>
<feature type="transmembrane region" description="Helical" evidence="4">
    <location>
        <begin position="377"/>
        <end position="397"/>
    </location>
</feature>
<comment type="similarity">
    <text evidence="3">Belongs to the PPP1R37 family.</text>
</comment>
<keyword evidence="4" id="KW-1133">Transmembrane helix</keyword>
<sequence>MEVLAIDRGLRRELIKVKEGEGHIDLHRCILVGAPWSNIHGFRERLRRGHDFSQRIGVKDIRLHCHNVDDGLQMAGHCLDGILAVRSPSSSPPFTGDAASASAENQLAEQMSMKFFSGLQSVISLGEMLEFYDSTHKLNLSFNKQITIRGWTEIFKAIRNVSLTAILLSYFVITDKILIINLYFLYSYLFSVVRFKWLIFDTLLFLTNHCLLYVEFYVAILNLLLDVFIWRMLIYLARELYLGENNLQSTDGAHLYQLISCNTSIQMLDLRNNQLTDNGVRKMCEALVNPDVCKKSALSAIVLWNTKITGACMDSLAQALHENHRLETLNIGSNNLGVVGMQNLRHALCGGSNLHRLGLQNTQMTCESRLYYGFKLLIFKLYLHVGSAGLLALHSAMKMNTSITLMNLDQSCALANNAKVRPYQDEFRRYFDEIKQYCERNKILVLRKITAHAGEIKEAEDKDNVISQKEERGKSGE</sequence>
<dbReference type="SMART" id="SM00368">
    <property type="entry name" value="LRR_RI"/>
    <property type="match status" value="3"/>
</dbReference>
<keyword evidence="4" id="KW-0472">Membrane</keyword>
<dbReference type="InterPro" id="IPR032675">
    <property type="entry name" value="LRR_dom_sf"/>
</dbReference>
<feature type="transmembrane region" description="Helical" evidence="4">
    <location>
        <begin position="165"/>
        <end position="186"/>
    </location>
</feature>
<protein>
    <submittedName>
        <fullName evidence="6">Ribonuclease inhibitor</fullName>
    </submittedName>
</protein>
<dbReference type="InterPro" id="IPR051279">
    <property type="entry name" value="PP1-Reg/Actin-Interact_Protein"/>
</dbReference>
<keyword evidence="4" id="KW-0812">Transmembrane</keyword>
<dbReference type="AlphaFoldDB" id="A0A1I7WQD5"/>
<accession>A0A1I7WQD5</accession>
<dbReference type="SUPFAM" id="SSF52047">
    <property type="entry name" value="RNI-like"/>
    <property type="match status" value="1"/>
</dbReference>
<keyword evidence="5" id="KW-1185">Reference proteome</keyword>
<name>A0A1I7WQD5_HETBA</name>
<dbReference type="InterPro" id="IPR001611">
    <property type="entry name" value="Leu-rich_rpt"/>
</dbReference>
<reference evidence="6" key="1">
    <citation type="submission" date="2016-11" db="UniProtKB">
        <authorList>
            <consortium name="WormBaseParasite"/>
        </authorList>
    </citation>
    <scope>IDENTIFICATION</scope>
</reference>
<evidence type="ECO:0000256" key="1">
    <source>
        <dbReference type="ARBA" id="ARBA00022614"/>
    </source>
</evidence>
<dbReference type="PANTHER" id="PTHR24112">
    <property type="entry name" value="LEUCINE-RICH REPEAT, ISOFORM F-RELATED"/>
    <property type="match status" value="1"/>
</dbReference>
<organism evidence="5 6">
    <name type="scientific">Heterorhabditis bacteriophora</name>
    <name type="common">Entomopathogenic nematode worm</name>
    <dbReference type="NCBI Taxonomy" id="37862"/>
    <lineage>
        <taxon>Eukaryota</taxon>
        <taxon>Metazoa</taxon>
        <taxon>Ecdysozoa</taxon>
        <taxon>Nematoda</taxon>
        <taxon>Chromadorea</taxon>
        <taxon>Rhabditida</taxon>
        <taxon>Rhabditina</taxon>
        <taxon>Rhabditomorpha</taxon>
        <taxon>Strongyloidea</taxon>
        <taxon>Heterorhabditidae</taxon>
        <taxon>Heterorhabditis</taxon>
    </lineage>
</organism>
<feature type="transmembrane region" description="Helical" evidence="4">
    <location>
        <begin position="206"/>
        <end position="230"/>
    </location>
</feature>
<evidence type="ECO:0000256" key="4">
    <source>
        <dbReference type="SAM" id="Phobius"/>
    </source>
</evidence>
<dbReference type="Proteomes" id="UP000095283">
    <property type="component" value="Unplaced"/>
</dbReference>
<evidence type="ECO:0000313" key="6">
    <source>
        <dbReference type="WBParaSite" id="Hba_07364"/>
    </source>
</evidence>
<evidence type="ECO:0000256" key="3">
    <source>
        <dbReference type="ARBA" id="ARBA00038315"/>
    </source>
</evidence>
<proteinExistence type="inferred from homology"/>